<name>A0ABV8CW48_9STRE</name>
<feature type="domain" description="Transposase IS4-like" evidence="1">
    <location>
        <begin position="95"/>
        <end position="174"/>
    </location>
</feature>
<gene>
    <name evidence="3" type="ORF">ACFORF_05810</name>
</gene>
<dbReference type="InterPro" id="IPR002559">
    <property type="entry name" value="Transposase_11"/>
</dbReference>
<dbReference type="Pfam" id="PF13340">
    <property type="entry name" value="DUF4096"/>
    <property type="match status" value="1"/>
</dbReference>
<dbReference type="PANTHER" id="PTHR30007:SF0">
    <property type="entry name" value="TRANSPOSASE"/>
    <property type="match status" value="1"/>
</dbReference>
<proteinExistence type="predicted"/>
<dbReference type="EMBL" id="JBHRZV010000045">
    <property type="protein sequence ID" value="MFC3928086.1"/>
    <property type="molecule type" value="Genomic_DNA"/>
</dbReference>
<evidence type="ECO:0000259" key="1">
    <source>
        <dbReference type="Pfam" id="PF01609"/>
    </source>
</evidence>
<comment type="caution">
    <text evidence="3">The sequence shown here is derived from an EMBL/GenBank/DDBJ whole genome shotgun (WGS) entry which is preliminary data.</text>
</comment>
<evidence type="ECO:0000313" key="3">
    <source>
        <dbReference type="EMBL" id="MFC3928086.1"/>
    </source>
</evidence>
<dbReference type="NCBIfam" id="NF033580">
    <property type="entry name" value="transpos_IS5_3"/>
    <property type="match status" value="1"/>
</dbReference>
<dbReference type="InterPro" id="IPR025161">
    <property type="entry name" value="IS402-like_dom"/>
</dbReference>
<evidence type="ECO:0000313" key="4">
    <source>
        <dbReference type="Proteomes" id="UP001595807"/>
    </source>
</evidence>
<protein>
    <submittedName>
        <fullName evidence="3">IS5 family transposase</fullName>
    </submittedName>
</protein>
<evidence type="ECO:0000259" key="2">
    <source>
        <dbReference type="Pfam" id="PF13340"/>
    </source>
</evidence>
<dbReference type="PANTHER" id="PTHR30007">
    <property type="entry name" value="PHP DOMAIN PROTEIN"/>
    <property type="match status" value="1"/>
</dbReference>
<feature type="domain" description="Insertion element IS402-like" evidence="2">
    <location>
        <begin position="10"/>
        <end position="61"/>
    </location>
</feature>
<organism evidence="3 4">
    <name type="scientific">Streptococcus caprae</name>
    <dbReference type="NCBI Taxonomy" id="1640501"/>
    <lineage>
        <taxon>Bacteria</taxon>
        <taxon>Bacillati</taxon>
        <taxon>Bacillota</taxon>
        <taxon>Bacilli</taxon>
        <taxon>Lactobacillales</taxon>
        <taxon>Streptococcaceae</taxon>
        <taxon>Streptococcus</taxon>
    </lineage>
</organism>
<keyword evidence="4" id="KW-1185">Reference proteome</keyword>
<dbReference type="Proteomes" id="UP001595807">
    <property type="component" value="Unassembled WGS sequence"/>
</dbReference>
<dbReference type="Pfam" id="PF01609">
    <property type="entry name" value="DDE_Tnp_1"/>
    <property type="match status" value="1"/>
</dbReference>
<sequence length="198" mass="22445">MTRKAYDTDLTDQEWAQLEPYFSKHRTYKWSKRELVNATLYITKTGCQWRMLPHDFPPLEFLSACQGEWLMGHHFDGTCQKKRLKAGRAASPTYAIIDSQSVKTTDVAEERGIDGGKKVKGRKRHIVVDTMGNLLDVVVHAANLHDTKSGILVTRIVMVQCPTVKAFSADAGYRKSFEEMMIEEFGCPVDIFEKIKGG</sequence>
<accession>A0ABV8CW48</accession>
<dbReference type="RefSeq" id="WP_380426309.1">
    <property type="nucleotide sequence ID" value="NZ_JBHRZV010000045.1"/>
</dbReference>
<reference evidence="4" key="1">
    <citation type="journal article" date="2019" name="Int. J. Syst. Evol. Microbiol.">
        <title>The Global Catalogue of Microorganisms (GCM) 10K type strain sequencing project: providing services to taxonomists for standard genome sequencing and annotation.</title>
        <authorList>
            <consortium name="The Broad Institute Genomics Platform"/>
            <consortium name="The Broad Institute Genome Sequencing Center for Infectious Disease"/>
            <person name="Wu L."/>
            <person name="Ma J."/>
        </authorList>
    </citation>
    <scope>NUCLEOTIDE SEQUENCE [LARGE SCALE GENOMIC DNA]</scope>
    <source>
        <strain evidence="4">CCUG 67170</strain>
    </source>
</reference>